<dbReference type="Pfam" id="PF24748">
    <property type="entry name" value="Galaxin_repeat"/>
    <property type="match status" value="1"/>
</dbReference>
<dbReference type="HOGENOM" id="CLU_964825_0_0_1"/>
<dbReference type="InParanoid" id="H2YRV4"/>
<feature type="signal peptide" evidence="1">
    <location>
        <begin position="1"/>
        <end position="19"/>
    </location>
</feature>
<evidence type="ECO:0000313" key="4">
    <source>
        <dbReference type="Proteomes" id="UP000007875"/>
    </source>
</evidence>
<reference evidence="4" key="1">
    <citation type="submission" date="2003-08" db="EMBL/GenBank/DDBJ databases">
        <authorList>
            <person name="Birren B."/>
            <person name="Nusbaum C."/>
            <person name="Abebe A."/>
            <person name="Abouelleil A."/>
            <person name="Adekoya E."/>
            <person name="Ait-zahra M."/>
            <person name="Allen N."/>
            <person name="Allen T."/>
            <person name="An P."/>
            <person name="Anderson M."/>
            <person name="Anderson S."/>
            <person name="Arachchi H."/>
            <person name="Armbruster J."/>
            <person name="Bachantsang P."/>
            <person name="Baldwin J."/>
            <person name="Barry A."/>
            <person name="Bayul T."/>
            <person name="Blitshsteyn B."/>
            <person name="Bloom T."/>
            <person name="Blye J."/>
            <person name="Boguslavskiy L."/>
            <person name="Borowsky M."/>
            <person name="Boukhgalter B."/>
            <person name="Brunache A."/>
            <person name="Butler J."/>
            <person name="Calixte N."/>
            <person name="Calvo S."/>
            <person name="Camarata J."/>
            <person name="Campo K."/>
            <person name="Chang J."/>
            <person name="Cheshatsang Y."/>
            <person name="Citroen M."/>
            <person name="Collymore A."/>
            <person name="Considine T."/>
            <person name="Cook A."/>
            <person name="Cooke P."/>
            <person name="Corum B."/>
            <person name="Cuomo C."/>
            <person name="David R."/>
            <person name="Dawoe T."/>
            <person name="Degray S."/>
            <person name="Dodge S."/>
            <person name="Dooley K."/>
            <person name="Dorje P."/>
            <person name="Dorjee K."/>
            <person name="Dorris L."/>
            <person name="Duffey N."/>
            <person name="Dupes A."/>
            <person name="Elkins T."/>
            <person name="Engels R."/>
            <person name="Erickson J."/>
            <person name="Farina A."/>
            <person name="Faro S."/>
            <person name="Ferreira P."/>
            <person name="Fischer H."/>
            <person name="Fitzgerald M."/>
            <person name="Foley K."/>
            <person name="Gage D."/>
            <person name="Galagan J."/>
            <person name="Gearin G."/>
            <person name="Gnerre S."/>
            <person name="Gnirke A."/>
            <person name="Goyette A."/>
            <person name="Graham J."/>
            <person name="Grandbois E."/>
            <person name="Gyaltsen K."/>
            <person name="Hafez N."/>
            <person name="Hagopian D."/>
            <person name="Hagos B."/>
            <person name="Hall J."/>
            <person name="Hatcher B."/>
            <person name="Heller A."/>
            <person name="Higgins H."/>
            <person name="Honan T."/>
            <person name="Horn A."/>
            <person name="Houde N."/>
            <person name="Hughes L."/>
            <person name="Hulme W."/>
            <person name="Husby E."/>
            <person name="Iliev I."/>
            <person name="Jaffe D."/>
            <person name="Jones C."/>
            <person name="Kamal M."/>
            <person name="Kamat A."/>
            <person name="Kamvysselis M."/>
            <person name="Karlsson E."/>
            <person name="Kells C."/>
            <person name="Kieu A."/>
            <person name="Kisner P."/>
            <person name="Kodira C."/>
            <person name="Kulbokas E."/>
            <person name="Labutti K."/>
            <person name="Lama D."/>
            <person name="Landers T."/>
            <person name="Leger J."/>
            <person name="Levine S."/>
            <person name="Lewis D."/>
            <person name="Lewis T."/>
            <person name="Lindblad-toh K."/>
            <person name="Liu X."/>
            <person name="Lokyitsang T."/>
            <person name="Lokyitsang Y."/>
            <person name="Lucien O."/>
            <person name="Lui A."/>
            <person name="Ma L.J."/>
            <person name="Mabbitt R."/>
            <person name="Macdonald J."/>
            <person name="Maclean C."/>
            <person name="Major J."/>
            <person name="Manning J."/>
            <person name="Marabella R."/>
            <person name="Maru K."/>
            <person name="Matthews C."/>
            <person name="Mauceli E."/>
            <person name="Mccarthy M."/>
            <person name="Mcdonough S."/>
            <person name="Mcghee T."/>
            <person name="Meldrim J."/>
            <person name="Meneus L."/>
            <person name="Mesirov J."/>
            <person name="Mihalev A."/>
            <person name="Mihova T."/>
            <person name="Mikkelsen T."/>
            <person name="Mlenga V."/>
            <person name="Moru K."/>
            <person name="Mozes J."/>
            <person name="Mulrain L."/>
            <person name="Munson G."/>
            <person name="Naylor J."/>
            <person name="Newes C."/>
            <person name="Nguyen C."/>
            <person name="Nguyen N."/>
            <person name="Nguyen T."/>
            <person name="Nicol R."/>
            <person name="Nielsen C."/>
            <person name="Nizzari M."/>
            <person name="Norbu C."/>
            <person name="Norbu N."/>
            <person name="O'donnell P."/>
            <person name="Okoawo O."/>
            <person name="O'leary S."/>
            <person name="Omotosho B."/>
            <person name="O'neill K."/>
            <person name="Osman S."/>
            <person name="Parker S."/>
            <person name="Perrin D."/>
            <person name="Phunkhang P."/>
            <person name="Piqani B."/>
            <person name="Purcell S."/>
            <person name="Rachupka T."/>
            <person name="Ramasamy U."/>
            <person name="Rameau R."/>
            <person name="Ray V."/>
            <person name="Raymond C."/>
            <person name="Retta R."/>
            <person name="Richardson S."/>
            <person name="Rise C."/>
            <person name="Rodriguez J."/>
            <person name="Rogers J."/>
            <person name="Rogov P."/>
            <person name="Rutman M."/>
            <person name="Schupbach R."/>
            <person name="Seaman C."/>
            <person name="Settipalli S."/>
            <person name="Sharpe T."/>
            <person name="Sheridan J."/>
            <person name="Sherpa N."/>
            <person name="Shi J."/>
            <person name="Smirnov S."/>
            <person name="Smith C."/>
            <person name="Sougnez C."/>
            <person name="Spencer B."/>
            <person name="Stalker J."/>
            <person name="Stange-thomann N."/>
            <person name="Stavropoulos S."/>
            <person name="Stetson K."/>
            <person name="Stone C."/>
            <person name="Stone S."/>
            <person name="Stubbs M."/>
            <person name="Talamas J."/>
            <person name="Tchuinga P."/>
            <person name="Tenzing P."/>
            <person name="Tesfaye S."/>
            <person name="Theodore J."/>
            <person name="Thoulutsang Y."/>
            <person name="Topham K."/>
            <person name="Towey S."/>
            <person name="Tsamla T."/>
            <person name="Tsomo N."/>
            <person name="Vallee D."/>
            <person name="Vassiliev H."/>
            <person name="Venkataraman V."/>
            <person name="Vinson J."/>
            <person name="Vo A."/>
            <person name="Wade C."/>
            <person name="Wang S."/>
            <person name="Wangchuk T."/>
            <person name="Wangdi T."/>
            <person name="Whittaker C."/>
            <person name="Wilkinson J."/>
            <person name="Wu Y."/>
            <person name="Wyman D."/>
            <person name="Yadav S."/>
            <person name="Yang S."/>
            <person name="Yang X."/>
            <person name="Yeager S."/>
            <person name="Yee E."/>
            <person name="Young G."/>
            <person name="Zainoun J."/>
            <person name="Zembeck L."/>
            <person name="Zimmer A."/>
            <person name="Zody M."/>
            <person name="Lander E."/>
        </authorList>
    </citation>
    <scope>NUCLEOTIDE SEQUENCE [LARGE SCALE GENOMIC DNA]</scope>
</reference>
<evidence type="ECO:0000259" key="2">
    <source>
        <dbReference type="Pfam" id="PF24748"/>
    </source>
</evidence>
<dbReference type="PANTHER" id="PTHR34490:SF1">
    <property type="entry name" value="GALAXIN-LIKE"/>
    <property type="match status" value="1"/>
</dbReference>
<reference evidence="3" key="2">
    <citation type="submission" date="2025-08" db="UniProtKB">
        <authorList>
            <consortium name="Ensembl"/>
        </authorList>
    </citation>
    <scope>IDENTIFICATION</scope>
</reference>
<dbReference type="AlphaFoldDB" id="H2YRV4"/>
<feature type="chain" id="PRO_5046606918" description="Galaxin-like repeats domain-containing protein" evidence="1">
    <location>
        <begin position="20"/>
        <end position="289"/>
    </location>
</feature>
<keyword evidence="1" id="KW-0732">Signal</keyword>
<evidence type="ECO:0000256" key="1">
    <source>
        <dbReference type="SAM" id="SignalP"/>
    </source>
</evidence>
<name>H2YRV4_CIOSA</name>
<dbReference type="Ensembl" id="ENSCSAVT00000008171.1">
    <property type="protein sequence ID" value="ENSCSAVP00000008064.1"/>
    <property type="gene ID" value="ENSCSAVG00000004802.1"/>
</dbReference>
<dbReference type="Proteomes" id="UP000007875">
    <property type="component" value="Unassembled WGS sequence"/>
</dbReference>
<organism evidence="3 4">
    <name type="scientific">Ciona savignyi</name>
    <name type="common">Pacific transparent sea squirt</name>
    <dbReference type="NCBI Taxonomy" id="51511"/>
    <lineage>
        <taxon>Eukaryota</taxon>
        <taxon>Metazoa</taxon>
        <taxon>Chordata</taxon>
        <taxon>Tunicata</taxon>
        <taxon>Ascidiacea</taxon>
        <taxon>Phlebobranchia</taxon>
        <taxon>Cionidae</taxon>
        <taxon>Ciona</taxon>
    </lineage>
</organism>
<reference evidence="3" key="3">
    <citation type="submission" date="2025-09" db="UniProtKB">
        <authorList>
            <consortium name="Ensembl"/>
        </authorList>
    </citation>
    <scope>IDENTIFICATION</scope>
</reference>
<accession>H2YRV4</accession>
<sequence>MLFCLLVFCKEVTSQGVQGGLPFAPGQRYEVGFSVCTSYHANGSVASSVLYDECNSFCCGGQVILNSTNLDCCGSREHGSPYSTLYERCCSWWTGHGRAYSKFSFVGSVGCCGTSLIDWGQDRCCYGDSRIVPSVFQWQTQKCCQGRVLPAPASARPSWYADCCGSTATYDKRTHSCPCGDGNVVSGPSSRTTCCRSSNGATAPYISDSQICCNGAVGMKENRFCCGSLPVVGVVGESVCCNGKLAAVVPPNANLTECCNGSPYDPRFNVCCESRLLEVVEGADQCCGR</sequence>
<feature type="domain" description="Galaxin-like repeats" evidence="2">
    <location>
        <begin position="203"/>
        <end position="288"/>
    </location>
</feature>
<dbReference type="PANTHER" id="PTHR34490">
    <property type="entry name" value="PROTEIN CBG12054-RELATED"/>
    <property type="match status" value="1"/>
</dbReference>
<keyword evidence="4" id="KW-1185">Reference proteome</keyword>
<dbReference type="GeneTree" id="ENSGT00940000170575"/>
<proteinExistence type="predicted"/>
<evidence type="ECO:0000313" key="3">
    <source>
        <dbReference type="Ensembl" id="ENSCSAVP00000008064.1"/>
    </source>
</evidence>
<protein>
    <recommendedName>
        <fullName evidence="2">Galaxin-like repeats domain-containing protein</fullName>
    </recommendedName>
</protein>
<dbReference type="InterPro" id="IPR055284">
    <property type="entry name" value="Galaxin-like"/>
</dbReference>
<dbReference type="InterPro" id="IPR056601">
    <property type="entry name" value="Galaxin_dom"/>
</dbReference>